<dbReference type="Pfam" id="PF01035">
    <property type="entry name" value="DNA_binding_1"/>
    <property type="match status" value="1"/>
</dbReference>
<dbReference type="GO" id="GO:0006284">
    <property type="term" value="P:base-excision repair"/>
    <property type="evidence" value="ECO:0007669"/>
    <property type="project" value="InterPro"/>
</dbReference>
<evidence type="ECO:0000313" key="18">
    <source>
        <dbReference type="Proteomes" id="UP000186857"/>
    </source>
</evidence>
<comment type="caution">
    <text evidence="17">The sequence shown here is derived from an EMBL/GenBank/DDBJ whole genome shotgun (WGS) entry which is preliminary data.</text>
</comment>
<dbReference type="Gene3D" id="3.40.10.10">
    <property type="entry name" value="DNA Methylphosphotriester Repair Domain"/>
    <property type="match status" value="1"/>
</dbReference>
<dbReference type="InterPro" id="IPR036388">
    <property type="entry name" value="WH-like_DNA-bd_sf"/>
</dbReference>
<evidence type="ECO:0000256" key="7">
    <source>
        <dbReference type="ARBA" id="ARBA00022723"/>
    </source>
</evidence>
<dbReference type="Gene3D" id="3.30.160.70">
    <property type="entry name" value="Methylated DNA-protein cysteine methyltransferase domain"/>
    <property type="match status" value="1"/>
</dbReference>
<evidence type="ECO:0000256" key="11">
    <source>
        <dbReference type="ARBA" id="ARBA00023125"/>
    </source>
</evidence>
<evidence type="ECO:0000256" key="3">
    <source>
        <dbReference type="ARBA" id="ARBA00008711"/>
    </source>
</evidence>
<keyword evidence="11" id="KW-0238">DNA-binding</keyword>
<dbReference type="GO" id="GO:0008270">
    <property type="term" value="F:zinc ion binding"/>
    <property type="evidence" value="ECO:0007669"/>
    <property type="project" value="InterPro"/>
</dbReference>
<dbReference type="SMART" id="SM01009">
    <property type="entry name" value="AlkA_N"/>
    <property type="match status" value="1"/>
</dbReference>
<reference evidence="17 18" key="1">
    <citation type="submission" date="2016-12" db="EMBL/GenBank/DDBJ databases">
        <title>Genomic Comparison of strains in the 'Actinomyces naeslundii' Group.</title>
        <authorList>
            <person name="Mughal S.R."/>
            <person name="Do T."/>
            <person name="Gilbert S.C."/>
            <person name="Witherden E.A."/>
            <person name="Didelot X."/>
            <person name="Beighton D."/>
        </authorList>
    </citation>
    <scope>NUCLEOTIDE SEQUENCE [LARGE SCALE GENOMIC DNA]</scope>
    <source>
        <strain evidence="17 18">CCUG 33920</strain>
    </source>
</reference>
<dbReference type="PANTHER" id="PTHR10815">
    <property type="entry name" value="METHYLATED-DNA--PROTEIN-CYSTEINE METHYLTRANSFERASE"/>
    <property type="match status" value="1"/>
</dbReference>
<dbReference type="InterPro" id="IPR014048">
    <property type="entry name" value="MethylDNA_cys_MeTrfase_DNA-bd"/>
</dbReference>
<protein>
    <recommendedName>
        <fullName evidence="4">methylated-DNA--[protein]-cysteine S-methyltransferase</fullName>
        <ecNumber evidence="4">2.1.1.63</ecNumber>
    </recommendedName>
</protein>
<dbReference type="Gene3D" id="1.10.10.10">
    <property type="entry name" value="Winged helix-like DNA-binding domain superfamily/Winged helix DNA-binding domain"/>
    <property type="match status" value="1"/>
</dbReference>
<dbReference type="InterPro" id="IPR018062">
    <property type="entry name" value="HTH_AraC-typ_CS"/>
</dbReference>
<feature type="domain" description="HTH araC/xylS-type" evidence="16">
    <location>
        <begin position="97"/>
        <end position="195"/>
    </location>
</feature>
<dbReference type="SUPFAM" id="SSF46689">
    <property type="entry name" value="Homeodomain-like"/>
    <property type="match status" value="2"/>
</dbReference>
<evidence type="ECO:0000256" key="8">
    <source>
        <dbReference type="ARBA" id="ARBA00022763"/>
    </source>
</evidence>
<dbReference type="NCBIfam" id="TIGR00589">
    <property type="entry name" value="ogt"/>
    <property type="match status" value="1"/>
</dbReference>
<dbReference type="GO" id="GO:0043565">
    <property type="term" value="F:sequence-specific DNA binding"/>
    <property type="evidence" value="ECO:0007669"/>
    <property type="project" value="InterPro"/>
</dbReference>
<dbReference type="Pfam" id="PF02805">
    <property type="entry name" value="Ada_Zn_binding"/>
    <property type="match status" value="1"/>
</dbReference>
<dbReference type="InterPro" id="IPR010316">
    <property type="entry name" value="AlkA_N"/>
</dbReference>
<dbReference type="PROSITE" id="PS00041">
    <property type="entry name" value="HTH_ARAC_FAMILY_1"/>
    <property type="match status" value="1"/>
</dbReference>
<evidence type="ECO:0000256" key="4">
    <source>
        <dbReference type="ARBA" id="ARBA00011918"/>
    </source>
</evidence>
<name>A0A1Q8V4I5_9ACTO</name>
<gene>
    <name evidence="17" type="ORF">BKH29_12265</name>
</gene>
<evidence type="ECO:0000259" key="16">
    <source>
        <dbReference type="PROSITE" id="PS01124"/>
    </source>
</evidence>
<dbReference type="PROSITE" id="PS00374">
    <property type="entry name" value="MGMT"/>
    <property type="match status" value="1"/>
</dbReference>
<dbReference type="InterPro" id="IPR035451">
    <property type="entry name" value="Ada-like_dom_sf"/>
</dbReference>
<dbReference type="GO" id="GO:0003908">
    <property type="term" value="F:methylated-DNA-[protein]-cysteine S-methyltransferase activity"/>
    <property type="evidence" value="ECO:0007669"/>
    <property type="project" value="UniProtKB-EC"/>
</dbReference>
<dbReference type="SUPFAM" id="SSF46767">
    <property type="entry name" value="Methylated DNA-protein cysteine methyltransferase, C-terminal domain"/>
    <property type="match status" value="1"/>
</dbReference>
<keyword evidence="7" id="KW-0479">Metal-binding</keyword>
<evidence type="ECO:0000256" key="14">
    <source>
        <dbReference type="ARBA" id="ARBA00023204"/>
    </source>
</evidence>
<evidence type="ECO:0000256" key="12">
    <source>
        <dbReference type="ARBA" id="ARBA00023159"/>
    </source>
</evidence>
<keyword evidence="10" id="KW-0805">Transcription regulation</keyword>
<dbReference type="Gene3D" id="1.10.10.60">
    <property type="entry name" value="Homeodomain-like"/>
    <property type="match status" value="1"/>
</dbReference>
<dbReference type="PROSITE" id="PS01124">
    <property type="entry name" value="HTH_ARAC_FAMILY_2"/>
    <property type="match status" value="1"/>
</dbReference>
<comment type="catalytic activity">
    <reaction evidence="15">
        <text>a 6-O-methyl-2'-deoxyguanosine in DNA + L-cysteinyl-[protein] = S-methyl-L-cysteinyl-[protein] + a 2'-deoxyguanosine in DNA</text>
        <dbReference type="Rhea" id="RHEA:24000"/>
        <dbReference type="Rhea" id="RHEA-COMP:10131"/>
        <dbReference type="Rhea" id="RHEA-COMP:10132"/>
        <dbReference type="Rhea" id="RHEA-COMP:11367"/>
        <dbReference type="Rhea" id="RHEA-COMP:11368"/>
        <dbReference type="ChEBI" id="CHEBI:29950"/>
        <dbReference type="ChEBI" id="CHEBI:82612"/>
        <dbReference type="ChEBI" id="CHEBI:85445"/>
        <dbReference type="ChEBI" id="CHEBI:85448"/>
        <dbReference type="EC" id="2.1.1.63"/>
    </reaction>
</comment>
<sequence length="699" mass="76460">MLGAFLRRIMPDLDSKSLYKALLAKDSRFDGRFFVGVATTGVYCRPVCRARKPLAVNCSFYATAAEAEQAGFRPCLLCRPELAPGYAPVDSSASLARAAARYIERNCGVQGSLTDIARHLGCSNRHLRRVFEDAYHVRPVEYRQTCRLLLAKSLLTDTNLSVVDVAYSAGFGSLRRFNEVFRRRYRLTPTVLRSQARLSRTDGDAVRLSLGYRPPYCWDLMLKFLARRAIPGVEKVEEDRYARTIRLRSSGRDLTGWVTVDNDAEHNRLTVTVSASLLPALPVVLDGIKNLFDLHCEPDTVARALTSMDESALGPFIPGIRVPGCFDAFETAVLAVLGQQVTVQAARTLAGRLVQALGSPVDTGIDGLTTTFPMVQELLNLDGAIEPHLGPLGIIAARARAIHGLAAMMSSGIIDASCCPDPEAAVTRFMEIPGIGVWTAGYIAMRCLAWPDAFLATDLEVRKALGTPPPGKILTLAECWKPWRAYAVMHLWNRAEAESASEHATKSKKRNEKKEEMHYLSHYESPLGAMTMAGDGEHLTGLWFDGQKYDRSTIDNDAVVQPHLPVFTQTAQWLDTYFEGADPGFTPPIRVEGSDFKKMVTSIMLSIPFGATSTYAQIAAEVARRTGRKQMSAQAVGGAVGRNPIVLIVPCHRVVATNGSLRGYAGGVNRKEWLLEMEGVNVSGLLTPPAADDGGETRE</sequence>
<dbReference type="InterPro" id="IPR011257">
    <property type="entry name" value="DNA_glycosylase"/>
</dbReference>
<keyword evidence="8" id="KW-0227">DNA damage</keyword>
<keyword evidence="9" id="KW-0862">Zinc</keyword>
<comment type="similarity">
    <text evidence="3">Belongs to the MGMT family.</text>
</comment>
<dbReference type="CDD" id="cd06445">
    <property type="entry name" value="ATase"/>
    <property type="match status" value="1"/>
</dbReference>
<dbReference type="EMBL" id="MSKJ01000038">
    <property type="protein sequence ID" value="OLO42995.1"/>
    <property type="molecule type" value="Genomic_DNA"/>
</dbReference>
<evidence type="ECO:0000256" key="13">
    <source>
        <dbReference type="ARBA" id="ARBA00023163"/>
    </source>
</evidence>
<dbReference type="Pfam" id="PF06029">
    <property type="entry name" value="AlkA_N"/>
    <property type="match status" value="1"/>
</dbReference>
<dbReference type="SUPFAM" id="SSF55945">
    <property type="entry name" value="TATA-box binding protein-like"/>
    <property type="match status" value="1"/>
</dbReference>
<dbReference type="SUPFAM" id="SSF53155">
    <property type="entry name" value="Methylated DNA-protein cysteine methyltransferase domain"/>
    <property type="match status" value="1"/>
</dbReference>
<evidence type="ECO:0000256" key="9">
    <source>
        <dbReference type="ARBA" id="ARBA00022833"/>
    </source>
</evidence>
<evidence type="ECO:0000256" key="5">
    <source>
        <dbReference type="ARBA" id="ARBA00022603"/>
    </source>
</evidence>
<keyword evidence="6" id="KW-0808">Transferase</keyword>
<comment type="catalytic activity">
    <reaction evidence="1">
        <text>a 4-O-methyl-thymidine in DNA + L-cysteinyl-[protein] = a thymidine in DNA + S-methyl-L-cysteinyl-[protein]</text>
        <dbReference type="Rhea" id="RHEA:53428"/>
        <dbReference type="Rhea" id="RHEA-COMP:10131"/>
        <dbReference type="Rhea" id="RHEA-COMP:10132"/>
        <dbReference type="Rhea" id="RHEA-COMP:13555"/>
        <dbReference type="Rhea" id="RHEA-COMP:13556"/>
        <dbReference type="ChEBI" id="CHEBI:29950"/>
        <dbReference type="ChEBI" id="CHEBI:82612"/>
        <dbReference type="ChEBI" id="CHEBI:137386"/>
        <dbReference type="ChEBI" id="CHEBI:137387"/>
        <dbReference type="EC" id="2.1.1.63"/>
    </reaction>
</comment>
<dbReference type="PANTHER" id="PTHR10815:SF5">
    <property type="entry name" value="METHYLATED-DNA--PROTEIN-CYSTEINE METHYLTRANSFERASE"/>
    <property type="match status" value="1"/>
</dbReference>
<dbReference type="InterPro" id="IPR036631">
    <property type="entry name" value="MGMT_N_sf"/>
</dbReference>
<dbReference type="InterPro" id="IPR036217">
    <property type="entry name" value="MethylDNA_cys_MeTrfase_DNAb"/>
</dbReference>
<evidence type="ECO:0000256" key="1">
    <source>
        <dbReference type="ARBA" id="ARBA00001286"/>
    </source>
</evidence>
<dbReference type="OrthoDB" id="9811249at2"/>
<dbReference type="InterPro" id="IPR003265">
    <property type="entry name" value="HhH-GPD_domain"/>
</dbReference>
<dbReference type="InterPro" id="IPR009057">
    <property type="entry name" value="Homeodomain-like_sf"/>
</dbReference>
<evidence type="ECO:0000313" key="17">
    <source>
        <dbReference type="EMBL" id="OLO42995.1"/>
    </source>
</evidence>
<keyword evidence="5" id="KW-0489">Methyltransferase</keyword>
<dbReference type="Pfam" id="PF12833">
    <property type="entry name" value="HTH_18"/>
    <property type="match status" value="1"/>
</dbReference>
<evidence type="ECO:0000256" key="15">
    <source>
        <dbReference type="ARBA" id="ARBA00049348"/>
    </source>
</evidence>
<dbReference type="InterPro" id="IPR037046">
    <property type="entry name" value="AlkA_N_sf"/>
</dbReference>
<keyword evidence="12" id="KW-0010">Activator</keyword>
<dbReference type="FunFam" id="1.10.10.10:FF:000214">
    <property type="entry name" value="Methylated-DNA--protein-cysteine methyltransferase"/>
    <property type="match status" value="1"/>
</dbReference>
<dbReference type="SMART" id="SM00478">
    <property type="entry name" value="ENDO3c"/>
    <property type="match status" value="1"/>
</dbReference>
<dbReference type="SUPFAM" id="SSF48150">
    <property type="entry name" value="DNA-glycosylase"/>
    <property type="match status" value="1"/>
</dbReference>
<dbReference type="InterPro" id="IPR008332">
    <property type="entry name" value="MethylG_MeTrfase_N"/>
</dbReference>
<keyword evidence="14" id="KW-0234">DNA repair</keyword>
<evidence type="ECO:0000256" key="6">
    <source>
        <dbReference type="ARBA" id="ARBA00022679"/>
    </source>
</evidence>
<keyword evidence="13" id="KW-0804">Transcription</keyword>
<accession>A0A1Q8V4I5</accession>
<dbReference type="SMART" id="SM00342">
    <property type="entry name" value="HTH_ARAC"/>
    <property type="match status" value="1"/>
</dbReference>
<dbReference type="GO" id="GO:0032259">
    <property type="term" value="P:methylation"/>
    <property type="evidence" value="ECO:0007669"/>
    <property type="project" value="UniProtKB-KW"/>
</dbReference>
<proteinExistence type="inferred from homology"/>
<dbReference type="InterPro" id="IPR001497">
    <property type="entry name" value="MethylDNA_cys_MeTrfase_AS"/>
</dbReference>
<dbReference type="InterPro" id="IPR018060">
    <property type="entry name" value="HTH_AraC"/>
</dbReference>
<dbReference type="InterPro" id="IPR023170">
    <property type="entry name" value="HhH_base_excis_C"/>
</dbReference>
<dbReference type="Proteomes" id="UP000186857">
    <property type="component" value="Unassembled WGS sequence"/>
</dbReference>
<organism evidence="17 18">
    <name type="scientific">Actinomyces oris</name>
    <dbReference type="NCBI Taxonomy" id="544580"/>
    <lineage>
        <taxon>Bacteria</taxon>
        <taxon>Bacillati</taxon>
        <taxon>Actinomycetota</taxon>
        <taxon>Actinomycetes</taxon>
        <taxon>Actinomycetales</taxon>
        <taxon>Actinomycetaceae</taxon>
        <taxon>Actinomyces</taxon>
    </lineage>
</organism>
<dbReference type="GO" id="GO:0003700">
    <property type="term" value="F:DNA-binding transcription factor activity"/>
    <property type="evidence" value="ECO:0007669"/>
    <property type="project" value="InterPro"/>
</dbReference>
<dbReference type="EC" id="2.1.1.63" evidence="4"/>
<dbReference type="Gene3D" id="3.30.310.20">
    <property type="entry name" value="DNA-3-methyladenine glycosylase AlkA, N-terminal domain"/>
    <property type="match status" value="1"/>
</dbReference>
<dbReference type="Gene3D" id="1.10.340.30">
    <property type="entry name" value="Hypothetical protein, domain 2"/>
    <property type="match status" value="1"/>
</dbReference>
<evidence type="ECO:0000256" key="10">
    <source>
        <dbReference type="ARBA" id="ARBA00023015"/>
    </source>
</evidence>
<dbReference type="CDD" id="cd00056">
    <property type="entry name" value="ENDO3c"/>
    <property type="match status" value="1"/>
</dbReference>
<comment type="cofactor">
    <cofactor evidence="2">
        <name>Zn(2+)</name>
        <dbReference type="ChEBI" id="CHEBI:29105"/>
    </cofactor>
</comment>
<dbReference type="InterPro" id="IPR004026">
    <property type="entry name" value="Ada_DNA_repair_Zn-bd"/>
</dbReference>
<dbReference type="Gene3D" id="1.10.1670.10">
    <property type="entry name" value="Helix-hairpin-Helix base-excision DNA repair enzymes (C-terminal)"/>
    <property type="match status" value="1"/>
</dbReference>
<dbReference type="SUPFAM" id="SSF57884">
    <property type="entry name" value="Ada DNA repair protein, N-terminal domain (N-Ada 10)"/>
    <property type="match status" value="1"/>
</dbReference>
<evidence type="ECO:0000256" key="2">
    <source>
        <dbReference type="ARBA" id="ARBA00001947"/>
    </source>
</evidence>
<dbReference type="Pfam" id="PF02870">
    <property type="entry name" value="Methyltransf_1N"/>
    <property type="match status" value="1"/>
</dbReference>
<dbReference type="AlphaFoldDB" id="A0A1Q8V4I5"/>